<feature type="non-terminal residue" evidence="1">
    <location>
        <position position="1"/>
    </location>
</feature>
<name>A0ABN7VXX0_GIGMA</name>
<dbReference type="Proteomes" id="UP000789901">
    <property type="component" value="Unassembled WGS sequence"/>
</dbReference>
<evidence type="ECO:0000313" key="1">
    <source>
        <dbReference type="EMBL" id="CAG8804942.1"/>
    </source>
</evidence>
<protein>
    <submittedName>
        <fullName evidence="1">41703_t:CDS:1</fullName>
    </submittedName>
</protein>
<keyword evidence="2" id="KW-1185">Reference proteome</keyword>
<dbReference type="EMBL" id="CAJVQB010024791">
    <property type="protein sequence ID" value="CAG8804942.1"/>
    <property type="molecule type" value="Genomic_DNA"/>
</dbReference>
<reference evidence="1 2" key="1">
    <citation type="submission" date="2021-06" db="EMBL/GenBank/DDBJ databases">
        <authorList>
            <person name="Kallberg Y."/>
            <person name="Tangrot J."/>
            <person name="Rosling A."/>
        </authorList>
    </citation>
    <scope>NUCLEOTIDE SEQUENCE [LARGE SCALE GENOMIC DNA]</scope>
    <source>
        <strain evidence="1 2">120-4 pot B 10/14</strain>
    </source>
</reference>
<proteinExistence type="predicted"/>
<gene>
    <name evidence="1" type="ORF">GMARGA_LOCUS23970</name>
</gene>
<sequence length="166" mass="19319">EIYKRRKYLPSIGRTTENFAEQRSNVIDYLTKHLEELLPEDVVILDKSSIDSLTPRTGIRATIELKKKIQSSHLKQVTLEMIAADLFVKDEIKVFAVMTDLNMTVKISHRNKALDLISNLTDLYKKPSKEVCILGLRKIRRVKIHTLFDMLNDDIESEDSYNEEKR</sequence>
<accession>A0ABN7VXX0</accession>
<comment type="caution">
    <text evidence="1">The sequence shown here is derived from an EMBL/GenBank/DDBJ whole genome shotgun (WGS) entry which is preliminary data.</text>
</comment>
<evidence type="ECO:0000313" key="2">
    <source>
        <dbReference type="Proteomes" id="UP000789901"/>
    </source>
</evidence>
<organism evidence="1 2">
    <name type="scientific">Gigaspora margarita</name>
    <dbReference type="NCBI Taxonomy" id="4874"/>
    <lineage>
        <taxon>Eukaryota</taxon>
        <taxon>Fungi</taxon>
        <taxon>Fungi incertae sedis</taxon>
        <taxon>Mucoromycota</taxon>
        <taxon>Glomeromycotina</taxon>
        <taxon>Glomeromycetes</taxon>
        <taxon>Diversisporales</taxon>
        <taxon>Gigasporaceae</taxon>
        <taxon>Gigaspora</taxon>
    </lineage>
</organism>